<dbReference type="EnsemblMetazoa" id="ACHR007003-RA">
    <property type="protein sequence ID" value="ACHR007003-PA"/>
    <property type="gene ID" value="ACHR007003"/>
</dbReference>
<reference evidence="2" key="2">
    <citation type="submission" date="2020-05" db="UniProtKB">
        <authorList>
            <consortium name="EnsemblMetazoa"/>
        </authorList>
    </citation>
    <scope>IDENTIFICATION</scope>
    <source>
        <strain evidence="2">ACHKN1017</strain>
    </source>
</reference>
<reference evidence="3" key="1">
    <citation type="submission" date="2013-03" db="EMBL/GenBank/DDBJ databases">
        <title>The Genome Sequence of Anopheles christyi ACHKN1017.</title>
        <authorList>
            <consortium name="The Broad Institute Genomics Platform"/>
            <person name="Neafsey D.E."/>
            <person name="Besansky N."/>
            <person name="Walker B."/>
            <person name="Young S.K."/>
            <person name="Zeng Q."/>
            <person name="Gargeya S."/>
            <person name="Fitzgerald M."/>
            <person name="Haas B."/>
            <person name="Abouelleil A."/>
            <person name="Allen A.W."/>
            <person name="Alvarado L."/>
            <person name="Arachchi H.M."/>
            <person name="Berlin A.M."/>
            <person name="Chapman S.B."/>
            <person name="Gainer-Dewar J."/>
            <person name="Goldberg J."/>
            <person name="Griggs A."/>
            <person name="Gujja S."/>
            <person name="Hansen M."/>
            <person name="Howarth C."/>
            <person name="Imamovic A."/>
            <person name="Ireland A."/>
            <person name="Larimer J."/>
            <person name="McCowan C."/>
            <person name="Murphy C."/>
            <person name="Pearson M."/>
            <person name="Poon T.W."/>
            <person name="Priest M."/>
            <person name="Roberts A."/>
            <person name="Saif S."/>
            <person name="Shea T."/>
            <person name="Sisk P."/>
            <person name="Sykes S."/>
            <person name="Wortman J."/>
            <person name="Nusbaum C."/>
            <person name="Birren B."/>
        </authorList>
    </citation>
    <scope>NUCLEOTIDE SEQUENCE [LARGE SCALE GENOMIC DNA]</scope>
    <source>
        <strain evidence="3">ACHKN1017</strain>
    </source>
</reference>
<dbReference type="VEuPathDB" id="VectorBase:ACHR007003"/>
<evidence type="ECO:0000313" key="2">
    <source>
        <dbReference type="EnsemblMetazoa" id="ACHR007003-PA"/>
    </source>
</evidence>
<name>A0A182K8B8_9DIPT</name>
<sequence>MTTDRKTTFLTEELPRKILLHCPELDEEGTVSGVQLSTPDHLDGFMSTIHKLSFQYKSKDGSDVRTLNLMVKVMKGSDEFRESSKGKTQFTNEIYIYTKVLPVFQQLLSTTESDFAGDWCPKVYYGEAGHFPTYSDQYETILVLEDISPLGYKAGPRLDLEEEHLRLMARHIASFHACTYAMRIRKDARLSALIDGIVPLDFISGDKTFTSYDVLFKLGANRLYKYLDDHPGELDSEAFKLDITNLRQRYGTTPIRLMQTLLRKDEVFSVILHGDYNRNNVLFRTDAAGSLIGLKMFDFQENRYATPVIDLAFYMYMSMTEDMRNRCWDAVILEYHTALLASLAAILKVPQDDGLLDPYRLEPFLEHFKCHAMYGVIVTLHFLPWMMCPEEECEQLAYHFARDIHSNELAHWTMVCGGEEVDKRLLGVLRHASSKGYFEIVKQ</sequence>
<dbReference type="InterPro" id="IPR015897">
    <property type="entry name" value="CHK_kinase-like"/>
</dbReference>
<accession>A0A182K8B8</accession>
<organism evidence="2 3">
    <name type="scientific">Anopheles christyi</name>
    <dbReference type="NCBI Taxonomy" id="43041"/>
    <lineage>
        <taxon>Eukaryota</taxon>
        <taxon>Metazoa</taxon>
        <taxon>Ecdysozoa</taxon>
        <taxon>Arthropoda</taxon>
        <taxon>Hexapoda</taxon>
        <taxon>Insecta</taxon>
        <taxon>Pterygota</taxon>
        <taxon>Neoptera</taxon>
        <taxon>Endopterygota</taxon>
        <taxon>Diptera</taxon>
        <taxon>Nematocera</taxon>
        <taxon>Culicoidea</taxon>
        <taxon>Culicidae</taxon>
        <taxon>Anophelinae</taxon>
        <taxon>Anopheles</taxon>
    </lineage>
</organism>
<proteinExistence type="predicted"/>
<dbReference type="Proteomes" id="UP000075881">
    <property type="component" value="Unassembled WGS sequence"/>
</dbReference>
<dbReference type="SMART" id="SM00587">
    <property type="entry name" value="CHK"/>
    <property type="match status" value="1"/>
</dbReference>
<dbReference type="STRING" id="43041.A0A182K8B8"/>
<keyword evidence="3" id="KW-1185">Reference proteome</keyword>
<evidence type="ECO:0000259" key="1">
    <source>
        <dbReference type="SMART" id="SM00587"/>
    </source>
</evidence>
<feature type="domain" description="CHK kinase-like" evidence="1">
    <location>
        <begin position="142"/>
        <end position="345"/>
    </location>
</feature>
<dbReference type="PANTHER" id="PTHR11012:SF4">
    <property type="entry name" value="LD42035P"/>
    <property type="match status" value="1"/>
</dbReference>
<protein>
    <submittedName>
        <fullName evidence="2">CHK domain-containing protein</fullName>
    </submittedName>
</protein>
<dbReference type="PANTHER" id="PTHR11012">
    <property type="entry name" value="PROTEIN KINASE-LIKE DOMAIN-CONTAINING"/>
    <property type="match status" value="1"/>
</dbReference>
<dbReference type="InterPro" id="IPR011009">
    <property type="entry name" value="Kinase-like_dom_sf"/>
</dbReference>
<dbReference type="Pfam" id="PF02958">
    <property type="entry name" value="EcKL"/>
    <property type="match status" value="1"/>
</dbReference>
<dbReference type="InterPro" id="IPR004119">
    <property type="entry name" value="EcKL"/>
</dbReference>
<dbReference type="Gene3D" id="3.90.1200.10">
    <property type="match status" value="1"/>
</dbReference>
<dbReference type="AlphaFoldDB" id="A0A182K8B8"/>
<dbReference type="SUPFAM" id="SSF56112">
    <property type="entry name" value="Protein kinase-like (PK-like)"/>
    <property type="match status" value="1"/>
</dbReference>
<evidence type="ECO:0000313" key="3">
    <source>
        <dbReference type="Proteomes" id="UP000075881"/>
    </source>
</evidence>